<comment type="caution">
    <text evidence="2">The sequence shown here is derived from an EMBL/GenBank/DDBJ whole genome shotgun (WGS) entry which is preliminary data.</text>
</comment>
<dbReference type="Proteomes" id="UP001054252">
    <property type="component" value="Unassembled WGS sequence"/>
</dbReference>
<evidence type="ECO:0000313" key="3">
    <source>
        <dbReference type="Proteomes" id="UP001054252"/>
    </source>
</evidence>
<accession>A0AAV5JFN5</accession>
<dbReference type="EMBL" id="BPVZ01000038">
    <property type="protein sequence ID" value="GKV13418.1"/>
    <property type="molecule type" value="Genomic_DNA"/>
</dbReference>
<sequence length="40" mass="4918">MRTKRRPDVAQSVEESREESWEEKSRETRCARDKTRCDEF</sequence>
<reference evidence="2 3" key="1">
    <citation type="journal article" date="2021" name="Commun. Biol.">
        <title>The genome of Shorea leprosula (Dipterocarpaceae) highlights the ecological relevance of drought in aseasonal tropical rainforests.</title>
        <authorList>
            <person name="Ng K.K.S."/>
            <person name="Kobayashi M.J."/>
            <person name="Fawcett J.A."/>
            <person name="Hatakeyama M."/>
            <person name="Paape T."/>
            <person name="Ng C.H."/>
            <person name="Ang C.C."/>
            <person name="Tnah L.H."/>
            <person name="Lee C.T."/>
            <person name="Nishiyama T."/>
            <person name="Sese J."/>
            <person name="O'Brien M.J."/>
            <person name="Copetti D."/>
            <person name="Mohd Noor M.I."/>
            <person name="Ong R.C."/>
            <person name="Putra M."/>
            <person name="Sireger I.Z."/>
            <person name="Indrioko S."/>
            <person name="Kosugi Y."/>
            <person name="Izuno A."/>
            <person name="Isagi Y."/>
            <person name="Lee S.L."/>
            <person name="Shimizu K.K."/>
        </authorList>
    </citation>
    <scope>NUCLEOTIDE SEQUENCE [LARGE SCALE GENOMIC DNA]</scope>
    <source>
        <strain evidence="2">214</strain>
    </source>
</reference>
<dbReference type="AlphaFoldDB" id="A0AAV5JFN5"/>
<proteinExistence type="predicted"/>
<protein>
    <submittedName>
        <fullName evidence="2">Uncharacterized protein</fullName>
    </submittedName>
</protein>
<organism evidence="2 3">
    <name type="scientific">Rubroshorea leprosula</name>
    <dbReference type="NCBI Taxonomy" id="152421"/>
    <lineage>
        <taxon>Eukaryota</taxon>
        <taxon>Viridiplantae</taxon>
        <taxon>Streptophyta</taxon>
        <taxon>Embryophyta</taxon>
        <taxon>Tracheophyta</taxon>
        <taxon>Spermatophyta</taxon>
        <taxon>Magnoliopsida</taxon>
        <taxon>eudicotyledons</taxon>
        <taxon>Gunneridae</taxon>
        <taxon>Pentapetalae</taxon>
        <taxon>rosids</taxon>
        <taxon>malvids</taxon>
        <taxon>Malvales</taxon>
        <taxon>Dipterocarpaceae</taxon>
        <taxon>Rubroshorea</taxon>
    </lineage>
</organism>
<name>A0AAV5JFN5_9ROSI</name>
<evidence type="ECO:0000313" key="2">
    <source>
        <dbReference type="EMBL" id="GKV13418.1"/>
    </source>
</evidence>
<gene>
    <name evidence="2" type="ORF">SLEP1_g24425</name>
</gene>
<evidence type="ECO:0000256" key="1">
    <source>
        <dbReference type="SAM" id="MobiDB-lite"/>
    </source>
</evidence>
<feature type="region of interest" description="Disordered" evidence="1">
    <location>
        <begin position="1"/>
        <end position="20"/>
    </location>
</feature>
<keyword evidence="3" id="KW-1185">Reference proteome</keyword>